<evidence type="ECO:0000313" key="3">
    <source>
        <dbReference type="Proteomes" id="UP000016801"/>
    </source>
</evidence>
<protein>
    <submittedName>
        <fullName evidence="2">Uncharacterized protein</fullName>
    </submittedName>
</protein>
<feature type="compositionally biased region" description="Basic residues" evidence="1">
    <location>
        <begin position="1"/>
        <end position="18"/>
    </location>
</feature>
<gene>
    <name evidence="2" type="ORF">CPUR_03825</name>
</gene>
<dbReference type="VEuPathDB" id="FungiDB:CPUR_03825"/>
<keyword evidence="3" id="KW-1185">Reference proteome</keyword>
<name>M1W9R0_CLAP2</name>
<feature type="region of interest" description="Disordered" evidence="1">
    <location>
        <begin position="1"/>
        <end position="49"/>
    </location>
</feature>
<accession>M1W9R0</accession>
<dbReference type="HOGENOM" id="CLU_2687628_0_0_1"/>
<dbReference type="AlphaFoldDB" id="M1W9R0"/>
<evidence type="ECO:0000256" key="1">
    <source>
        <dbReference type="SAM" id="MobiDB-lite"/>
    </source>
</evidence>
<reference evidence="2 3" key="1">
    <citation type="journal article" date="2013" name="PLoS Genet.">
        <title>Plant-symbiotic fungi as chemical engineers: Multi-genome analysis of the Clavicipitaceae reveals dynamics of alkaloid loci.</title>
        <authorList>
            <person name="Schardl C.L."/>
            <person name="Young C.A."/>
            <person name="Hesse U."/>
            <person name="Amyotte S.G."/>
            <person name="Andreeva K."/>
            <person name="Calie P.J."/>
            <person name="Fleetwood D.J."/>
            <person name="Haws D.C."/>
            <person name="Moore N."/>
            <person name="Oeser B."/>
            <person name="Panaccione D.G."/>
            <person name="Schweri K.K."/>
            <person name="Voisey C.R."/>
            <person name="Farman M.L."/>
            <person name="Jaromczyk J.W."/>
            <person name="Roe B.A."/>
            <person name="O'Sullivan D.M."/>
            <person name="Scott B."/>
            <person name="Tudzynski P."/>
            <person name="An Z."/>
            <person name="Arnaoudova E.G."/>
            <person name="Bullock C.T."/>
            <person name="Charlton N.D."/>
            <person name="Chen L."/>
            <person name="Cox M."/>
            <person name="Dinkins R.D."/>
            <person name="Florea S."/>
            <person name="Glenn A.E."/>
            <person name="Gordon A."/>
            <person name="Gueldener U."/>
            <person name="Harris D.R."/>
            <person name="Hollin W."/>
            <person name="Jaromczyk J."/>
            <person name="Johnson R.D."/>
            <person name="Khan A.K."/>
            <person name="Leistner E."/>
            <person name="Leuchtmann A."/>
            <person name="Li C."/>
            <person name="Liu J."/>
            <person name="Liu J."/>
            <person name="Liu M."/>
            <person name="Mace W."/>
            <person name="Machado C."/>
            <person name="Nagabhyru P."/>
            <person name="Pan J."/>
            <person name="Schmid J."/>
            <person name="Sugawara K."/>
            <person name="Steiner U."/>
            <person name="Takach J.E."/>
            <person name="Tanaka E."/>
            <person name="Webb J.S."/>
            <person name="Wilson E.V."/>
            <person name="Wiseman J.L."/>
            <person name="Yoshida R."/>
            <person name="Zeng Z."/>
        </authorList>
    </citation>
    <scope>NUCLEOTIDE SEQUENCE [LARGE SCALE GENOMIC DNA]</scope>
    <source>
        <strain evidence="2 3">20.1</strain>
    </source>
</reference>
<comment type="caution">
    <text evidence="2">The sequence shown here is derived from an EMBL/GenBank/DDBJ whole genome shotgun (WGS) entry which is preliminary data.</text>
</comment>
<sequence length="74" mass="8695">MHVRNRHPIRKLPLRKPHFSTQRSPAEAKRGSETSFAPERSVITSRSEARQRDFLRPGAQRYNEVILPNFSLHF</sequence>
<dbReference type="Proteomes" id="UP000016801">
    <property type="component" value="Unassembled WGS sequence"/>
</dbReference>
<proteinExistence type="predicted"/>
<organism evidence="2 3">
    <name type="scientific">Claviceps purpurea (strain 20.1)</name>
    <name type="common">Ergot fungus</name>
    <name type="synonym">Sphacelia segetum</name>
    <dbReference type="NCBI Taxonomy" id="1111077"/>
    <lineage>
        <taxon>Eukaryota</taxon>
        <taxon>Fungi</taxon>
        <taxon>Dikarya</taxon>
        <taxon>Ascomycota</taxon>
        <taxon>Pezizomycotina</taxon>
        <taxon>Sordariomycetes</taxon>
        <taxon>Hypocreomycetidae</taxon>
        <taxon>Hypocreales</taxon>
        <taxon>Clavicipitaceae</taxon>
        <taxon>Claviceps</taxon>
    </lineage>
</organism>
<dbReference type="EMBL" id="CAGA01000018">
    <property type="protein sequence ID" value="CCE29978.1"/>
    <property type="molecule type" value="Genomic_DNA"/>
</dbReference>
<evidence type="ECO:0000313" key="2">
    <source>
        <dbReference type="EMBL" id="CCE29978.1"/>
    </source>
</evidence>